<evidence type="ECO:0000313" key="1">
    <source>
        <dbReference type="EMBL" id="QBK85893.1"/>
    </source>
</evidence>
<name>A0A481YRK1_9VIRU</name>
<accession>A0A481YRK1</accession>
<dbReference type="EMBL" id="MK500328">
    <property type="protein sequence ID" value="QBK85893.1"/>
    <property type="molecule type" value="Genomic_DNA"/>
</dbReference>
<organism evidence="1">
    <name type="scientific">Marseillevirus LCMAC101</name>
    <dbReference type="NCBI Taxonomy" id="2506602"/>
    <lineage>
        <taxon>Viruses</taxon>
        <taxon>Varidnaviria</taxon>
        <taxon>Bamfordvirae</taxon>
        <taxon>Nucleocytoviricota</taxon>
        <taxon>Megaviricetes</taxon>
        <taxon>Pimascovirales</taxon>
        <taxon>Pimascovirales incertae sedis</taxon>
        <taxon>Marseilleviridae</taxon>
    </lineage>
</organism>
<protein>
    <submittedName>
        <fullName evidence="1">Uncharacterized protein</fullName>
    </submittedName>
</protein>
<proteinExistence type="predicted"/>
<sequence>MCLPGILIIALIVLVIVLMTGQTSGYRKAPSVGVQDNREEFGDILGTLGPYAAQIAAANNQTDQSDPSLRLQPWPAWNAGTYIQSIFTDMQKAGIPPEEPLTITSKCQKQCESNDPLASQKCTGMCYCHNSCRVSCAIDCQHTDDPTDDCMNGCMATKTTNCNQFSWGFAEH</sequence>
<gene>
    <name evidence="1" type="ORF">LCMAC101_04880</name>
</gene>
<reference evidence="1" key="1">
    <citation type="journal article" date="2019" name="MBio">
        <title>Virus Genomes from Deep Sea Sediments Expand the Ocean Megavirome and Support Independent Origins of Viral Gigantism.</title>
        <authorList>
            <person name="Backstrom D."/>
            <person name="Yutin N."/>
            <person name="Jorgensen S.L."/>
            <person name="Dharamshi J."/>
            <person name="Homa F."/>
            <person name="Zaremba-Niedwiedzka K."/>
            <person name="Spang A."/>
            <person name="Wolf Y.I."/>
            <person name="Koonin E.V."/>
            <person name="Ettema T.J."/>
        </authorList>
    </citation>
    <scope>NUCLEOTIDE SEQUENCE</scope>
</reference>